<accession>A0AA86IYG0</accession>
<sequence>MKQSDQINALSILAEIMDMEELSKKRIGFVEIMKVDKKTFTISSIDQDEFTSSLNDKGLVNEFTIQDRAGESE</sequence>
<reference evidence="1 2" key="1">
    <citation type="submission" date="2023-09" db="EMBL/GenBank/DDBJ databases">
        <title>Analysis of phage genome (vB_Yru_GN1) of the bacterium (Yersinia ruckeri).</title>
        <authorList>
            <person name="Ganjoor M.S."/>
            <person name="Bouzari M."/>
            <person name="Soleimani-Delfan A."/>
        </authorList>
    </citation>
    <scope>NUCLEOTIDE SEQUENCE [LARGE SCALE GENOMIC DNA]</scope>
    <source>
        <strain evidence="2">vB_Yru_GN1</strain>
    </source>
</reference>
<dbReference type="EMBL" id="LC779065">
    <property type="protein sequence ID" value="BES79919.1"/>
    <property type="molecule type" value="Genomic_DNA"/>
</dbReference>
<protein>
    <submittedName>
        <fullName evidence="1">Uncharacterized protein</fullName>
    </submittedName>
</protein>
<organism evidence="1 2">
    <name type="scientific">Yersinia phage vB_Yru_GN1</name>
    <dbReference type="NCBI Taxonomy" id="3074381"/>
    <lineage>
        <taxon>Viruses</taxon>
        <taxon>Duplodnaviria</taxon>
        <taxon>Heunggongvirae</taxon>
        <taxon>Uroviricota</taxon>
        <taxon>Caudoviricetes</taxon>
        <taxon>Caudoviricetes incertae sedis</taxon>
        <taxon>Sepahanvirus</taxon>
        <taxon>Sepahanvirus vB-Yru-GN1</taxon>
    </lineage>
</organism>
<keyword evidence="2" id="KW-1185">Reference proteome</keyword>
<evidence type="ECO:0000313" key="2">
    <source>
        <dbReference type="Proteomes" id="UP001304813"/>
    </source>
</evidence>
<proteinExistence type="predicted"/>
<evidence type="ECO:0000313" key="1">
    <source>
        <dbReference type="EMBL" id="BES79919.1"/>
    </source>
</evidence>
<name>A0AA86IYG0_9CAUD</name>
<dbReference type="Proteomes" id="UP001304813">
    <property type="component" value="Segment"/>
</dbReference>